<dbReference type="GO" id="GO:0044782">
    <property type="term" value="P:cilium organization"/>
    <property type="evidence" value="ECO:0007669"/>
    <property type="project" value="TreeGrafter"/>
</dbReference>
<accession>A0A9P0MUZ9</accession>
<dbReference type="PROSITE" id="PS50096">
    <property type="entry name" value="IQ"/>
    <property type="match status" value="1"/>
</dbReference>
<dbReference type="GO" id="GO:0031514">
    <property type="term" value="C:motile cilium"/>
    <property type="evidence" value="ECO:0007669"/>
    <property type="project" value="TreeGrafter"/>
</dbReference>
<dbReference type="GO" id="GO:0005856">
    <property type="term" value="C:cytoskeleton"/>
    <property type="evidence" value="ECO:0007669"/>
    <property type="project" value="UniProtKB-SubCell"/>
</dbReference>
<sequence>MPWLYKDTRFPPVKNPFKIREVAAKEESDDSEGVPLDPKLYRLVLSPMETMLMAAALSESIQYINIFLAKLPRMEVNFVFEDLKMRSKQSVKPTVKMIDEDRAMEERLSSHLMIMKTVMIMTKDELMLDEEPAALYFYNDLTYWALQSEDDMLSSHKFVSKKIISARTRLHTAKEMAKQRIAAMEAGMAVVEAGFEEVCSIVTIFKEFAEKFQKAQIEQNDLKIQMAERNHKRELYDQLKAIEDEHRANQLIKKFISISTEKLEQTISNWSRKYDQDMEEIDLKIARANQDIPDLVYALGKLLTTYYKREMEMLGYIKSRNHRMKLENISRFLEFFAVRIQAWWKGSMVRWEIGPTAQKKKKKP</sequence>
<evidence type="ECO:0000256" key="1">
    <source>
        <dbReference type="ARBA" id="ARBA00004245"/>
    </source>
</evidence>
<organism evidence="6 7">
    <name type="scientific">Nezara viridula</name>
    <name type="common">Southern green stink bug</name>
    <name type="synonym">Cimex viridulus</name>
    <dbReference type="NCBI Taxonomy" id="85310"/>
    <lineage>
        <taxon>Eukaryota</taxon>
        <taxon>Metazoa</taxon>
        <taxon>Ecdysozoa</taxon>
        <taxon>Arthropoda</taxon>
        <taxon>Hexapoda</taxon>
        <taxon>Insecta</taxon>
        <taxon>Pterygota</taxon>
        <taxon>Neoptera</taxon>
        <taxon>Paraneoptera</taxon>
        <taxon>Hemiptera</taxon>
        <taxon>Heteroptera</taxon>
        <taxon>Panheteroptera</taxon>
        <taxon>Pentatomomorpha</taxon>
        <taxon>Pentatomoidea</taxon>
        <taxon>Pentatomidae</taxon>
        <taxon>Pentatominae</taxon>
        <taxon>Nezara</taxon>
    </lineage>
</organism>
<evidence type="ECO:0008006" key="8">
    <source>
        <dbReference type="Google" id="ProtNLM"/>
    </source>
</evidence>
<keyword evidence="5" id="KW-0966">Cell projection</keyword>
<gene>
    <name evidence="6" type="ORF">NEZAVI_LOCUS12100</name>
</gene>
<dbReference type="AlphaFoldDB" id="A0A9P0MUZ9"/>
<evidence type="ECO:0000256" key="4">
    <source>
        <dbReference type="ARBA" id="ARBA00023212"/>
    </source>
</evidence>
<dbReference type="EMBL" id="OV725081">
    <property type="protein sequence ID" value="CAH1403497.1"/>
    <property type="molecule type" value="Genomic_DNA"/>
</dbReference>
<dbReference type="GO" id="GO:0005737">
    <property type="term" value="C:cytoplasm"/>
    <property type="evidence" value="ECO:0007669"/>
    <property type="project" value="TreeGrafter"/>
</dbReference>
<evidence type="ECO:0000313" key="7">
    <source>
        <dbReference type="Proteomes" id="UP001152798"/>
    </source>
</evidence>
<dbReference type="Proteomes" id="UP001152798">
    <property type="component" value="Chromosome 5"/>
</dbReference>
<reference evidence="6" key="1">
    <citation type="submission" date="2022-01" db="EMBL/GenBank/DDBJ databases">
        <authorList>
            <person name="King R."/>
        </authorList>
    </citation>
    <scope>NUCLEOTIDE SEQUENCE</scope>
</reference>
<keyword evidence="3" id="KW-0963">Cytoplasm</keyword>
<dbReference type="PANTHER" id="PTHR14871:SF1">
    <property type="entry name" value="DYNEIN REGULATORY COMPLEX PROTEIN 9"/>
    <property type="match status" value="1"/>
</dbReference>
<dbReference type="InterPro" id="IPR042618">
    <property type="entry name" value="IQCG"/>
</dbReference>
<protein>
    <recommendedName>
        <fullName evidence="8">Dynein regulatory complex protein 10</fullName>
    </recommendedName>
</protein>
<name>A0A9P0MUZ9_NEZVI</name>
<keyword evidence="7" id="KW-1185">Reference proteome</keyword>
<dbReference type="OrthoDB" id="10254713at2759"/>
<comment type="subcellular location">
    <subcellularLocation>
        <location evidence="2">Cell projection</location>
    </subcellularLocation>
    <subcellularLocation>
        <location evidence="1">Cytoplasm</location>
        <location evidence="1">Cytoskeleton</location>
    </subcellularLocation>
</comment>
<dbReference type="PANTHER" id="PTHR14871">
    <property type="entry name" value="DYNEIN REGULATORY COMPLEX PROTEIN 9"/>
    <property type="match status" value="1"/>
</dbReference>
<evidence type="ECO:0000256" key="3">
    <source>
        <dbReference type="ARBA" id="ARBA00022490"/>
    </source>
</evidence>
<proteinExistence type="predicted"/>
<evidence type="ECO:0000313" key="6">
    <source>
        <dbReference type="EMBL" id="CAH1403497.1"/>
    </source>
</evidence>
<dbReference type="CDD" id="cd23766">
    <property type="entry name" value="IQCG"/>
    <property type="match status" value="1"/>
</dbReference>
<evidence type="ECO:0000256" key="5">
    <source>
        <dbReference type="ARBA" id="ARBA00023273"/>
    </source>
</evidence>
<keyword evidence="4" id="KW-0206">Cytoskeleton</keyword>
<evidence type="ECO:0000256" key="2">
    <source>
        <dbReference type="ARBA" id="ARBA00004316"/>
    </source>
</evidence>